<proteinExistence type="predicted"/>
<evidence type="ECO:0000313" key="2">
    <source>
        <dbReference type="EMBL" id="RPA97550.1"/>
    </source>
</evidence>
<accession>A0A3N4JMA2</accession>
<sequence>MPFHSSPTQHTQRTQLRQELYGRVLKSNPPTHRIHSFPSLSSTDQPISGRARRKKKKTDYTTPQTKPYPPPKPNQQRSHPKAPHNRPSTSSLPLLYQLPTIHTPPANPVNLPLYLTPPPTVSTHRTPFHRVKINLSLTPFLPCRRRYDGSVELFQLIHLPLFSTVRYQCATVSRAGHGRRKF</sequence>
<protein>
    <submittedName>
        <fullName evidence="2">Uncharacterized protein</fullName>
    </submittedName>
</protein>
<dbReference type="Proteomes" id="UP000276215">
    <property type="component" value="Unassembled WGS sequence"/>
</dbReference>
<reference evidence="2 3" key="1">
    <citation type="journal article" date="2018" name="Nat. Ecol. Evol.">
        <title>Pezizomycetes genomes reveal the molecular basis of ectomycorrhizal truffle lifestyle.</title>
        <authorList>
            <person name="Murat C."/>
            <person name="Payen T."/>
            <person name="Noel B."/>
            <person name="Kuo A."/>
            <person name="Morin E."/>
            <person name="Chen J."/>
            <person name="Kohler A."/>
            <person name="Krizsan K."/>
            <person name="Balestrini R."/>
            <person name="Da Silva C."/>
            <person name="Montanini B."/>
            <person name="Hainaut M."/>
            <person name="Levati E."/>
            <person name="Barry K.W."/>
            <person name="Belfiori B."/>
            <person name="Cichocki N."/>
            <person name="Clum A."/>
            <person name="Dockter R.B."/>
            <person name="Fauchery L."/>
            <person name="Guy J."/>
            <person name="Iotti M."/>
            <person name="Le Tacon F."/>
            <person name="Lindquist E.A."/>
            <person name="Lipzen A."/>
            <person name="Malagnac F."/>
            <person name="Mello A."/>
            <person name="Molinier V."/>
            <person name="Miyauchi S."/>
            <person name="Poulain J."/>
            <person name="Riccioni C."/>
            <person name="Rubini A."/>
            <person name="Sitrit Y."/>
            <person name="Splivallo R."/>
            <person name="Traeger S."/>
            <person name="Wang M."/>
            <person name="Zifcakova L."/>
            <person name="Wipf D."/>
            <person name="Zambonelli A."/>
            <person name="Paolocci F."/>
            <person name="Nowrousian M."/>
            <person name="Ottonello S."/>
            <person name="Baldrian P."/>
            <person name="Spatafora J.W."/>
            <person name="Henrissat B."/>
            <person name="Nagy L.G."/>
            <person name="Aury J.M."/>
            <person name="Wincker P."/>
            <person name="Grigoriev I.V."/>
            <person name="Bonfante P."/>
            <person name="Martin F.M."/>
        </authorList>
    </citation>
    <scope>NUCLEOTIDE SEQUENCE [LARGE SCALE GENOMIC DNA]</scope>
    <source>
        <strain evidence="2 3">120613-1</strain>
    </source>
</reference>
<gene>
    <name evidence="2" type="ORF">L873DRAFT_1112002</name>
</gene>
<keyword evidence="3" id="KW-1185">Reference proteome</keyword>
<name>A0A3N4JMA2_9PEZI</name>
<evidence type="ECO:0000313" key="3">
    <source>
        <dbReference type="Proteomes" id="UP000276215"/>
    </source>
</evidence>
<organism evidence="2 3">
    <name type="scientific">Choiromyces venosus 120613-1</name>
    <dbReference type="NCBI Taxonomy" id="1336337"/>
    <lineage>
        <taxon>Eukaryota</taxon>
        <taxon>Fungi</taxon>
        <taxon>Dikarya</taxon>
        <taxon>Ascomycota</taxon>
        <taxon>Pezizomycotina</taxon>
        <taxon>Pezizomycetes</taxon>
        <taxon>Pezizales</taxon>
        <taxon>Tuberaceae</taxon>
        <taxon>Choiromyces</taxon>
    </lineage>
</organism>
<evidence type="ECO:0000256" key="1">
    <source>
        <dbReference type="SAM" id="MobiDB-lite"/>
    </source>
</evidence>
<feature type="region of interest" description="Disordered" evidence="1">
    <location>
        <begin position="1"/>
        <end position="92"/>
    </location>
</feature>
<dbReference type="EMBL" id="ML120403">
    <property type="protein sequence ID" value="RPA97550.1"/>
    <property type="molecule type" value="Genomic_DNA"/>
</dbReference>
<feature type="compositionally biased region" description="Polar residues" evidence="1">
    <location>
        <begin position="1"/>
        <end position="17"/>
    </location>
</feature>
<dbReference type="AlphaFoldDB" id="A0A3N4JMA2"/>